<evidence type="ECO:0000256" key="1">
    <source>
        <dbReference type="ARBA" id="ARBA00023015"/>
    </source>
</evidence>
<dbReference type="InterPro" id="IPR013933">
    <property type="entry name" value="CRC_Rsc7/Swp82"/>
</dbReference>
<evidence type="ECO:0000256" key="3">
    <source>
        <dbReference type="SAM" id="MobiDB-lite"/>
    </source>
</evidence>
<dbReference type="Proteomes" id="UP000799772">
    <property type="component" value="Unassembled WGS sequence"/>
</dbReference>
<feature type="region of interest" description="Disordered" evidence="3">
    <location>
        <begin position="1"/>
        <end position="135"/>
    </location>
</feature>
<proteinExistence type="predicted"/>
<dbReference type="PANTHER" id="PTHR22597">
    <property type="entry name" value="POLYCOMB GROUP PROTEIN"/>
    <property type="match status" value="1"/>
</dbReference>
<evidence type="ECO:0000313" key="5">
    <source>
        <dbReference type="Proteomes" id="UP000799772"/>
    </source>
</evidence>
<dbReference type="OrthoDB" id="5598844at2759"/>
<name>A0A9P4ID04_9PEZI</name>
<dbReference type="GO" id="GO:0016586">
    <property type="term" value="C:RSC-type complex"/>
    <property type="evidence" value="ECO:0007669"/>
    <property type="project" value="TreeGrafter"/>
</dbReference>
<dbReference type="EMBL" id="ML978128">
    <property type="protein sequence ID" value="KAF2097005.1"/>
    <property type="molecule type" value="Genomic_DNA"/>
</dbReference>
<dbReference type="Pfam" id="PF08624">
    <property type="entry name" value="CRC_subunit"/>
    <property type="match status" value="1"/>
</dbReference>
<dbReference type="AlphaFoldDB" id="A0A9P4ID04"/>
<organism evidence="4 5">
    <name type="scientific">Rhizodiscina lignyota</name>
    <dbReference type="NCBI Taxonomy" id="1504668"/>
    <lineage>
        <taxon>Eukaryota</taxon>
        <taxon>Fungi</taxon>
        <taxon>Dikarya</taxon>
        <taxon>Ascomycota</taxon>
        <taxon>Pezizomycotina</taxon>
        <taxon>Dothideomycetes</taxon>
        <taxon>Pleosporomycetidae</taxon>
        <taxon>Aulographales</taxon>
        <taxon>Rhizodiscinaceae</taxon>
        <taxon>Rhizodiscina</taxon>
    </lineage>
</organism>
<evidence type="ECO:0000313" key="4">
    <source>
        <dbReference type="EMBL" id="KAF2097005.1"/>
    </source>
</evidence>
<gene>
    <name evidence="4" type="ORF">NA57DRAFT_77256</name>
</gene>
<accession>A0A9P4ID04</accession>
<feature type="compositionally biased region" description="Basic residues" evidence="3">
    <location>
        <begin position="76"/>
        <end position="86"/>
    </location>
</feature>
<evidence type="ECO:0000256" key="2">
    <source>
        <dbReference type="ARBA" id="ARBA00023163"/>
    </source>
</evidence>
<sequence length="525" mass="57695">MPRGRPRLAAQAAARNLSTPTPAMNFSDDDDDDMVNADTGESRAETPADEVGTPAQDSDAVEPEPEPSPPIVQPFPRKKRLGRPPKNRPPDWNVEPAENDGSEGGTPVKRKRGRPAGGGFRGRPRGGPSHVTRVPIDKEGNMMDVVNDEVDLPEDAEGETKVDKNGHLQGGRQYRVRTFLIPGRGDRLYMLSTEPARCTGFRDSYLFFTKHMQLYKIIVDENEKHGLIERDIIPHSYKGRAIGVVTARSVFREFGARIIVGGKRIIDDYYVTKAKAEGAIEGELADPHDKLPPPGEPYNTNQYVAWHGASAVYHTGVPSVPMANGKQVPGKKRINITSANWQFEHARAASRYNSVLVAERRRNLDGIYDPHTNLMTYPKIMQPTHAKWVEVAADEDQTNGTKLPTNGTNGVTNGVNGHHAPSPENSRFAPVPPVVARNYLVVDTHFESPAAPGQGIPGADGGFIDVGTNGLSDVPEDVLGELPPECREAFEQAKREELGWKDKWGTEMRDGMRSELQIGYMGYPV</sequence>
<keyword evidence="2" id="KW-0804">Transcription</keyword>
<keyword evidence="1" id="KW-0805">Transcription regulation</keyword>
<protein>
    <submittedName>
        <fullName evidence="4">Nuclear localization protein</fullName>
    </submittedName>
</protein>
<reference evidence="4" key="1">
    <citation type="journal article" date="2020" name="Stud. Mycol.">
        <title>101 Dothideomycetes genomes: a test case for predicting lifestyles and emergence of pathogens.</title>
        <authorList>
            <person name="Haridas S."/>
            <person name="Albert R."/>
            <person name="Binder M."/>
            <person name="Bloem J."/>
            <person name="Labutti K."/>
            <person name="Salamov A."/>
            <person name="Andreopoulos B."/>
            <person name="Baker S."/>
            <person name="Barry K."/>
            <person name="Bills G."/>
            <person name="Bluhm B."/>
            <person name="Cannon C."/>
            <person name="Castanera R."/>
            <person name="Culley D."/>
            <person name="Daum C."/>
            <person name="Ezra D."/>
            <person name="Gonzalez J."/>
            <person name="Henrissat B."/>
            <person name="Kuo A."/>
            <person name="Liang C."/>
            <person name="Lipzen A."/>
            <person name="Lutzoni F."/>
            <person name="Magnuson J."/>
            <person name="Mondo S."/>
            <person name="Nolan M."/>
            <person name="Ohm R."/>
            <person name="Pangilinan J."/>
            <person name="Park H.-J."/>
            <person name="Ramirez L."/>
            <person name="Alfaro M."/>
            <person name="Sun H."/>
            <person name="Tritt A."/>
            <person name="Yoshinaga Y."/>
            <person name="Zwiers L.-H."/>
            <person name="Turgeon B."/>
            <person name="Goodwin S."/>
            <person name="Spatafora J."/>
            <person name="Crous P."/>
            <person name="Grigoriev I."/>
        </authorList>
    </citation>
    <scope>NUCLEOTIDE SEQUENCE</scope>
    <source>
        <strain evidence="4">CBS 133067</strain>
    </source>
</reference>
<comment type="caution">
    <text evidence="4">The sequence shown here is derived from an EMBL/GenBank/DDBJ whole genome shotgun (WGS) entry which is preliminary data.</text>
</comment>
<dbReference type="GO" id="GO:0031490">
    <property type="term" value="F:chromatin DNA binding"/>
    <property type="evidence" value="ECO:0007669"/>
    <property type="project" value="TreeGrafter"/>
</dbReference>
<keyword evidence="5" id="KW-1185">Reference proteome</keyword>
<dbReference type="PANTHER" id="PTHR22597:SF3">
    <property type="entry name" value="CHROMATIN STRUCTURE-REMODELING COMPLEX SUBUNIT RSC7"/>
    <property type="match status" value="1"/>
</dbReference>